<dbReference type="RefSeq" id="WP_200172634.1">
    <property type="nucleotide sequence ID" value="NZ_BAABKQ010000001.1"/>
</dbReference>
<dbReference type="EMBL" id="BAABKQ010000001">
    <property type="protein sequence ID" value="GAA4810958.1"/>
    <property type="molecule type" value="Genomic_DNA"/>
</dbReference>
<keyword evidence="3 4" id="KW-0067">ATP-binding</keyword>
<dbReference type="PANTHER" id="PTHR23407:SF1">
    <property type="entry name" value="5-FORMYLTETRAHYDROFOLATE CYCLO-LIGASE"/>
    <property type="match status" value="1"/>
</dbReference>
<dbReference type="EC" id="6.3.3.2" evidence="4"/>
<protein>
    <recommendedName>
        <fullName evidence="4">5-formyltetrahydrofolate cyclo-ligase</fullName>
        <ecNumber evidence="4">6.3.3.2</ecNumber>
    </recommendedName>
</protein>
<comment type="catalytic activity">
    <reaction evidence="4">
        <text>(6S)-5-formyl-5,6,7,8-tetrahydrofolate + ATP = (6R)-5,10-methenyltetrahydrofolate + ADP + phosphate</text>
        <dbReference type="Rhea" id="RHEA:10488"/>
        <dbReference type="ChEBI" id="CHEBI:30616"/>
        <dbReference type="ChEBI" id="CHEBI:43474"/>
        <dbReference type="ChEBI" id="CHEBI:57455"/>
        <dbReference type="ChEBI" id="CHEBI:57457"/>
        <dbReference type="ChEBI" id="CHEBI:456216"/>
        <dbReference type="EC" id="6.3.3.2"/>
    </reaction>
</comment>
<keyword evidence="2 4" id="KW-0547">Nucleotide-binding</keyword>
<dbReference type="InterPro" id="IPR002698">
    <property type="entry name" value="FTHF_cligase"/>
</dbReference>
<dbReference type="PIRSF" id="PIRSF006806">
    <property type="entry name" value="FTHF_cligase"/>
    <property type="match status" value="1"/>
</dbReference>
<evidence type="ECO:0000256" key="2">
    <source>
        <dbReference type="ARBA" id="ARBA00022741"/>
    </source>
</evidence>
<proteinExistence type="inferred from homology"/>
<dbReference type="NCBIfam" id="TIGR02727">
    <property type="entry name" value="MTHFS_bact"/>
    <property type="match status" value="1"/>
</dbReference>
<dbReference type="Gene3D" id="3.40.50.10420">
    <property type="entry name" value="NagB/RpiA/CoA transferase-like"/>
    <property type="match status" value="1"/>
</dbReference>
<sequence length="224" mass="23443">MSSNDPHGGPSSAAAARQAGRKHADGARPAAVDKHEWRRRFRALRAAATHDALRAEADALAAAWRTEILTTLPWGATICAYVPTDAEPGDMRMLEDALASGLRVLVPVTGAPGPLSWARYTGRGALRPARYGLLEPPGPVLAPSAIAEASLILVPAVAVDLHGVRLGRGGGYYDRTLPAAAPGASMVCVVGDGELVEELPEDPHDVRIGMVLTPGEGAFRIARE</sequence>
<evidence type="ECO:0000256" key="1">
    <source>
        <dbReference type="ARBA" id="ARBA00010638"/>
    </source>
</evidence>
<keyword evidence="4" id="KW-0460">Magnesium</keyword>
<organism evidence="6 7">
    <name type="scientific">Tomitella cavernea</name>
    <dbReference type="NCBI Taxonomy" id="1387982"/>
    <lineage>
        <taxon>Bacteria</taxon>
        <taxon>Bacillati</taxon>
        <taxon>Actinomycetota</taxon>
        <taxon>Actinomycetes</taxon>
        <taxon>Mycobacteriales</taxon>
        <taxon>Tomitella</taxon>
    </lineage>
</organism>
<feature type="region of interest" description="Disordered" evidence="5">
    <location>
        <begin position="1"/>
        <end position="33"/>
    </location>
</feature>
<dbReference type="Proteomes" id="UP001500839">
    <property type="component" value="Unassembled WGS sequence"/>
</dbReference>
<evidence type="ECO:0000256" key="3">
    <source>
        <dbReference type="ARBA" id="ARBA00022840"/>
    </source>
</evidence>
<feature type="compositionally biased region" description="Basic and acidic residues" evidence="5">
    <location>
        <begin position="22"/>
        <end position="33"/>
    </location>
</feature>
<evidence type="ECO:0000256" key="5">
    <source>
        <dbReference type="SAM" id="MobiDB-lite"/>
    </source>
</evidence>
<dbReference type="InterPro" id="IPR024185">
    <property type="entry name" value="FTHF_cligase-like_sf"/>
</dbReference>
<name>A0ABP9CGW7_9ACTN</name>
<dbReference type="InterPro" id="IPR037171">
    <property type="entry name" value="NagB/RpiA_transferase-like"/>
</dbReference>
<reference evidence="7" key="1">
    <citation type="journal article" date="2019" name="Int. J. Syst. Evol. Microbiol.">
        <title>The Global Catalogue of Microorganisms (GCM) 10K type strain sequencing project: providing services to taxonomists for standard genome sequencing and annotation.</title>
        <authorList>
            <consortium name="The Broad Institute Genomics Platform"/>
            <consortium name="The Broad Institute Genome Sequencing Center for Infectious Disease"/>
            <person name="Wu L."/>
            <person name="Ma J."/>
        </authorList>
    </citation>
    <scope>NUCLEOTIDE SEQUENCE [LARGE SCALE GENOMIC DNA]</scope>
    <source>
        <strain evidence="7">JCM 18542</strain>
    </source>
</reference>
<comment type="caution">
    <text evidence="6">The sequence shown here is derived from an EMBL/GenBank/DDBJ whole genome shotgun (WGS) entry which is preliminary data.</text>
</comment>
<evidence type="ECO:0000313" key="6">
    <source>
        <dbReference type="EMBL" id="GAA4810958.1"/>
    </source>
</evidence>
<keyword evidence="7" id="KW-1185">Reference proteome</keyword>
<comment type="similarity">
    <text evidence="1 4">Belongs to the 5-formyltetrahydrofolate cyclo-ligase family.</text>
</comment>
<accession>A0ABP9CGW7</accession>
<dbReference type="Pfam" id="PF01812">
    <property type="entry name" value="5-FTHF_cyc-lig"/>
    <property type="match status" value="1"/>
</dbReference>
<dbReference type="PANTHER" id="PTHR23407">
    <property type="entry name" value="ATPASE INHIBITOR/5-FORMYLTETRAHYDROFOLATE CYCLO-LIGASE"/>
    <property type="match status" value="1"/>
</dbReference>
<gene>
    <name evidence="6" type="ORF">GCM10023353_14230</name>
</gene>
<dbReference type="SUPFAM" id="SSF100950">
    <property type="entry name" value="NagB/RpiA/CoA transferase-like"/>
    <property type="match status" value="1"/>
</dbReference>
<evidence type="ECO:0000256" key="4">
    <source>
        <dbReference type="RuleBase" id="RU361279"/>
    </source>
</evidence>
<keyword evidence="4" id="KW-0479">Metal-binding</keyword>
<evidence type="ECO:0000313" key="7">
    <source>
        <dbReference type="Proteomes" id="UP001500839"/>
    </source>
</evidence>
<comment type="cofactor">
    <cofactor evidence="4">
        <name>Mg(2+)</name>
        <dbReference type="ChEBI" id="CHEBI:18420"/>
    </cofactor>
</comment>